<keyword evidence="3" id="KW-0067">ATP-binding</keyword>
<gene>
    <name evidence="8" type="ORF">SOCE26_010880</name>
</gene>
<evidence type="ECO:0000313" key="8">
    <source>
        <dbReference type="EMBL" id="AUX39693.1"/>
    </source>
</evidence>
<comment type="subcellular location">
    <subcellularLocation>
        <location evidence="1">Membrane</location>
        <topology evidence="1">Single-pass membrane protein</topology>
    </subcellularLocation>
</comment>
<accession>A0A2L0EK69</accession>
<feature type="compositionally biased region" description="Polar residues" evidence="5">
    <location>
        <begin position="307"/>
        <end position="318"/>
    </location>
</feature>
<evidence type="ECO:0000256" key="2">
    <source>
        <dbReference type="ARBA" id="ARBA00022741"/>
    </source>
</evidence>
<dbReference type="InterPro" id="IPR011009">
    <property type="entry name" value="Kinase-like_dom_sf"/>
</dbReference>
<dbReference type="CDD" id="cd07302">
    <property type="entry name" value="CHD"/>
    <property type="match status" value="1"/>
</dbReference>
<evidence type="ECO:0000256" key="4">
    <source>
        <dbReference type="PROSITE-ProRule" id="PRU00339"/>
    </source>
</evidence>
<dbReference type="CDD" id="cd14014">
    <property type="entry name" value="STKc_PknB_like"/>
    <property type="match status" value="1"/>
</dbReference>
<dbReference type="Gene3D" id="1.25.40.10">
    <property type="entry name" value="Tetratricopeptide repeat domain"/>
    <property type="match status" value="2"/>
</dbReference>
<dbReference type="PROSITE" id="PS50005">
    <property type="entry name" value="TPR"/>
    <property type="match status" value="1"/>
</dbReference>
<dbReference type="SMART" id="SM00220">
    <property type="entry name" value="S_TKc"/>
    <property type="match status" value="1"/>
</dbReference>
<dbReference type="InterPro" id="IPR019734">
    <property type="entry name" value="TPR_rpt"/>
</dbReference>
<dbReference type="InterPro" id="IPR041664">
    <property type="entry name" value="AAA_16"/>
</dbReference>
<dbReference type="EC" id="2.7.11.1" evidence="8"/>
<dbReference type="SUPFAM" id="SSF48452">
    <property type="entry name" value="TPR-like"/>
    <property type="match status" value="2"/>
</dbReference>
<protein>
    <submittedName>
        <fullName evidence="8">Protein kinase</fullName>
        <ecNumber evidence="8">2.7.11.1</ecNumber>
    </submittedName>
</protein>
<dbReference type="GO" id="GO:0004674">
    <property type="term" value="F:protein serine/threonine kinase activity"/>
    <property type="evidence" value="ECO:0007669"/>
    <property type="project" value="UniProtKB-EC"/>
</dbReference>
<feature type="compositionally biased region" description="Low complexity" evidence="5">
    <location>
        <begin position="1302"/>
        <end position="1329"/>
    </location>
</feature>
<keyword evidence="8" id="KW-0808">Transferase</keyword>
<evidence type="ECO:0000259" key="6">
    <source>
        <dbReference type="PROSITE" id="PS50011"/>
    </source>
</evidence>
<organism evidence="8 9">
    <name type="scientific">Sorangium cellulosum</name>
    <name type="common">Polyangium cellulosum</name>
    <dbReference type="NCBI Taxonomy" id="56"/>
    <lineage>
        <taxon>Bacteria</taxon>
        <taxon>Pseudomonadati</taxon>
        <taxon>Myxococcota</taxon>
        <taxon>Polyangia</taxon>
        <taxon>Polyangiales</taxon>
        <taxon>Polyangiaceae</taxon>
        <taxon>Sorangium</taxon>
    </lineage>
</organism>
<evidence type="ECO:0000256" key="1">
    <source>
        <dbReference type="ARBA" id="ARBA00004167"/>
    </source>
</evidence>
<dbReference type="Gene3D" id="3.30.200.20">
    <property type="entry name" value="Phosphorylase Kinase, domain 1"/>
    <property type="match status" value="1"/>
</dbReference>
<dbReference type="GO" id="GO:0009190">
    <property type="term" value="P:cyclic nucleotide biosynthetic process"/>
    <property type="evidence" value="ECO:0007669"/>
    <property type="project" value="InterPro"/>
</dbReference>
<dbReference type="PANTHER" id="PTHR16305">
    <property type="entry name" value="TESTICULAR SOLUBLE ADENYLYL CYCLASE"/>
    <property type="match status" value="1"/>
</dbReference>
<evidence type="ECO:0000259" key="7">
    <source>
        <dbReference type="PROSITE" id="PS50125"/>
    </source>
</evidence>
<feature type="domain" description="Guanylate cyclase" evidence="7">
    <location>
        <begin position="358"/>
        <end position="490"/>
    </location>
</feature>
<dbReference type="Pfam" id="PF00211">
    <property type="entry name" value="Guanylate_cyc"/>
    <property type="match status" value="1"/>
</dbReference>
<proteinExistence type="predicted"/>
<dbReference type="SUPFAM" id="SSF55073">
    <property type="entry name" value="Nucleotide cyclase"/>
    <property type="match status" value="1"/>
</dbReference>
<name>A0A2L0EK69_SORCE</name>
<keyword evidence="2" id="KW-0547">Nucleotide-binding</keyword>
<dbReference type="InterPro" id="IPR000719">
    <property type="entry name" value="Prot_kinase_dom"/>
</dbReference>
<feature type="repeat" description="TPR" evidence="4">
    <location>
        <begin position="1058"/>
        <end position="1091"/>
    </location>
</feature>
<feature type="compositionally biased region" description="Low complexity" evidence="5">
    <location>
        <begin position="330"/>
        <end position="349"/>
    </location>
</feature>
<dbReference type="PANTHER" id="PTHR16305:SF28">
    <property type="entry name" value="GUANYLATE CYCLASE DOMAIN-CONTAINING PROTEIN"/>
    <property type="match status" value="1"/>
</dbReference>
<dbReference type="PROSITE" id="PS50125">
    <property type="entry name" value="GUANYLATE_CYCLASE_2"/>
    <property type="match status" value="1"/>
</dbReference>
<dbReference type="PROSITE" id="PS00108">
    <property type="entry name" value="PROTEIN_KINASE_ST"/>
    <property type="match status" value="1"/>
</dbReference>
<reference evidence="8 9" key="1">
    <citation type="submission" date="2015-09" db="EMBL/GenBank/DDBJ databases">
        <title>Sorangium comparison.</title>
        <authorList>
            <person name="Zaburannyi N."/>
            <person name="Bunk B."/>
            <person name="Overmann J."/>
            <person name="Mueller R."/>
        </authorList>
    </citation>
    <scope>NUCLEOTIDE SEQUENCE [LARGE SCALE GENOMIC DNA]</scope>
    <source>
        <strain evidence="8 9">So ce26</strain>
    </source>
</reference>
<dbReference type="Proteomes" id="UP000238348">
    <property type="component" value="Chromosome"/>
</dbReference>
<feature type="region of interest" description="Disordered" evidence="5">
    <location>
        <begin position="307"/>
        <end position="349"/>
    </location>
</feature>
<evidence type="ECO:0000313" key="9">
    <source>
        <dbReference type="Proteomes" id="UP000238348"/>
    </source>
</evidence>
<evidence type="ECO:0000256" key="5">
    <source>
        <dbReference type="SAM" id="MobiDB-lite"/>
    </source>
</evidence>
<dbReference type="GO" id="GO:0005737">
    <property type="term" value="C:cytoplasm"/>
    <property type="evidence" value="ECO:0007669"/>
    <property type="project" value="TreeGrafter"/>
</dbReference>
<dbReference type="SMART" id="SM00028">
    <property type="entry name" value="TPR"/>
    <property type="match status" value="4"/>
</dbReference>
<dbReference type="EMBL" id="CP012673">
    <property type="protein sequence ID" value="AUX39693.1"/>
    <property type="molecule type" value="Genomic_DNA"/>
</dbReference>
<dbReference type="GO" id="GO:0035556">
    <property type="term" value="P:intracellular signal transduction"/>
    <property type="evidence" value="ECO:0007669"/>
    <property type="project" value="InterPro"/>
</dbReference>
<dbReference type="InterPro" id="IPR027417">
    <property type="entry name" value="P-loop_NTPase"/>
</dbReference>
<dbReference type="Pfam" id="PF13191">
    <property type="entry name" value="AAA_16"/>
    <property type="match status" value="1"/>
</dbReference>
<evidence type="ECO:0000256" key="3">
    <source>
        <dbReference type="ARBA" id="ARBA00022840"/>
    </source>
</evidence>
<dbReference type="InterPro" id="IPR008271">
    <property type="entry name" value="Ser/Thr_kinase_AS"/>
</dbReference>
<dbReference type="InterPro" id="IPR029787">
    <property type="entry name" value="Nucleotide_cyclase"/>
</dbReference>
<dbReference type="SUPFAM" id="SSF52540">
    <property type="entry name" value="P-loop containing nucleoside triphosphate hydrolases"/>
    <property type="match status" value="1"/>
</dbReference>
<dbReference type="InterPro" id="IPR011990">
    <property type="entry name" value="TPR-like_helical_dom_sf"/>
</dbReference>
<keyword evidence="4" id="KW-0802">TPR repeat</keyword>
<dbReference type="SUPFAM" id="SSF56112">
    <property type="entry name" value="Protein kinase-like (PK-like)"/>
    <property type="match status" value="1"/>
</dbReference>
<sequence length="1364" mass="147014">MAGSDHFGWVGATIDGQFAVEAVAGEGGFGVVYRGTHLAFEAPIAVKCLKIPSDLGEDGRAALLARFRAEARLLHRLSRLTTGVAQALHVGAATAPSGRWAPYIVMEWLDGETLESDLRRRSAAGIPPRGIDEAIALLTPAAEALAIAHGENITHRDVKPANLFLVQGRSSAPVKVVDFGIAKVFAETPSLSAALAQTGDGPRAFSPQYAAPEQFNAKYGGTGPWTDVFATALVLLEVASGRRALSGSDVMQLYVAAADEQHRPGLRRSGIAASPELEAVFLRALAVRPALRYANLDEMWTALRAAQATSRPGGQATSRPGGRAGTTQVDGATAEARGDAAATAPMSTAPTGENRVCTIVVVDLTEVTGLAARAGAEVVKDVLHRCAQVVQERVEKRGGLVEAQPGDHIMAAFGLPRATESDAERAVMASLEIRAALARLPLPRAARPLTRLAPRVGIATGRVFAEGSTSPARRNLGLVGDALHVAARLVQAAPPGAIAVSREAYRQIAGRFNVDPLPAVVAEPAGEPLPSYRVLGPTAFRHGLAVTGFHGLETALVGRAAERRRLLDAFETATTEACAKLVTVVGPAGVGRSRLLADFYAALSPQAEQIMPVTAQGSPLEQERSYGLAASLLRRRFALHEDDGPDVVKRKLRRGVRWLRLKRRGAAGDDLSGDELDDALGQIALLLGTQPTGGTEAPTGDEASGIARHRIAAAVARLLRFAAARFPVVCFCDDLQWSDGASLDLLDAILARVEGVPVLVVASARPELFELRPRWGHGRAGHERIDVAPLPRRHVEEMARDRLRLVSDLGPELVGLLADRAEGNPLTLVETLHLLVDAGVIETPPKGPWRVRAERLGALSLPATVQGIVQARLDRLDPEALDLLERAAVVGRTFWEGTVDRLRREGGRTPTESTAELLERLRDRELVRAREPSKFPGEREYIFAESAAHEVAYEMLSAKLRRALHRGVAAWMAERPRDRASAALLALHYDRGGDAARAAAEHARAGAHAAALGENAESLRHLERARQLHDESAEAEALDGEGDGPGDERRVARWTERVRLRLDLGDVLRRIGRVDEAERVYEEARDLIPREERRREGRREARIDPAEALLREAWIDLRLAQVHRLRGATPAARALVERAIGRAAEAGAAREMPAMYALLAMLYRRELRVDASFQAVLDGLRACRKVDRRDERWAEDVAQLLFAAGTALYGRRRWIGAERSYRQALRAVSEARQPHLAGVALNGIAAARLARGELRGTRELFARSLKVKERVGDLHQIAIACNNLAEVSLRLADVAWPPRWSTRAGASTSASRSTRRAISPTSTATSARRCAPPAISRRRSTPGGGRSRSRRRRGACTSATSPPR</sequence>
<dbReference type="PROSITE" id="PS50011">
    <property type="entry name" value="PROTEIN_KINASE_DOM"/>
    <property type="match status" value="1"/>
</dbReference>
<feature type="domain" description="Protein kinase" evidence="6">
    <location>
        <begin position="18"/>
        <end position="304"/>
    </location>
</feature>
<keyword evidence="8" id="KW-0418">Kinase</keyword>
<dbReference type="GO" id="GO:0016020">
    <property type="term" value="C:membrane"/>
    <property type="evidence" value="ECO:0007669"/>
    <property type="project" value="UniProtKB-SubCell"/>
</dbReference>
<dbReference type="InterPro" id="IPR001054">
    <property type="entry name" value="A/G_cyclase"/>
</dbReference>
<dbReference type="Gene3D" id="3.30.70.1230">
    <property type="entry name" value="Nucleotide cyclase"/>
    <property type="match status" value="1"/>
</dbReference>
<feature type="region of interest" description="Disordered" evidence="5">
    <location>
        <begin position="1302"/>
        <end position="1364"/>
    </location>
</feature>
<dbReference type="GO" id="GO:0004016">
    <property type="term" value="F:adenylate cyclase activity"/>
    <property type="evidence" value="ECO:0007669"/>
    <property type="project" value="TreeGrafter"/>
</dbReference>
<dbReference type="SMART" id="SM00044">
    <property type="entry name" value="CYCc"/>
    <property type="match status" value="1"/>
</dbReference>
<dbReference type="Pfam" id="PF00069">
    <property type="entry name" value="Pkinase"/>
    <property type="match status" value="1"/>
</dbReference>
<dbReference type="GO" id="GO:0005524">
    <property type="term" value="F:ATP binding"/>
    <property type="evidence" value="ECO:0007669"/>
    <property type="project" value="UniProtKB-KW"/>
</dbReference>
<dbReference type="RefSeq" id="WP_104977620.1">
    <property type="nucleotide sequence ID" value="NZ_CP012673.1"/>
</dbReference>
<dbReference type="Gene3D" id="1.10.510.10">
    <property type="entry name" value="Transferase(Phosphotransferase) domain 1"/>
    <property type="match status" value="1"/>
</dbReference>